<dbReference type="RefSeq" id="WP_092755444.1">
    <property type="nucleotide sequence ID" value="NZ_FOCG01000002.1"/>
</dbReference>
<dbReference type="GO" id="GO:0045881">
    <property type="term" value="P:positive regulation of sporulation resulting in formation of a cellular spore"/>
    <property type="evidence" value="ECO:0007669"/>
    <property type="project" value="TreeGrafter"/>
</dbReference>
<sequence length="348" mass="39459">MADSIITNIFALAKNKQQSAAPEPPQSIEIVDKVVNEEIIEKPNVLSISVDKLIPYDHNPFHLYEGERLTQLIESVRENGIITPLIVRPMGGDFQILAGHNRHNAACIVGLETVPCIVRYVDDTEALEIVLESNFTQRSITDMLPSELAKSLQMQVELFKTCGKRTDLVSQMQQLMEDKYGEEETVEDENSTSGRGDRRLKNNSVITLSESTRRRYMRLNLLHEDLLALVDNGFITVLCGVELSYLRAFEQELLVAFLEENTAEINKKKATRLRELSRENALNALKIKTVLSERETKKEFAPKITKPSQAIKSLFPAGTKPKTIESTIVTALKFYFENNPKERQHETE</sequence>
<evidence type="ECO:0000259" key="2">
    <source>
        <dbReference type="SMART" id="SM00470"/>
    </source>
</evidence>
<dbReference type="AlphaFoldDB" id="A0A1H8CZG8"/>
<dbReference type="SMART" id="SM00470">
    <property type="entry name" value="ParB"/>
    <property type="match status" value="1"/>
</dbReference>
<dbReference type="PANTHER" id="PTHR33375">
    <property type="entry name" value="CHROMOSOME-PARTITIONING PROTEIN PARB-RELATED"/>
    <property type="match status" value="1"/>
</dbReference>
<feature type="domain" description="ParB-like N-terminal" evidence="2">
    <location>
        <begin position="46"/>
        <end position="135"/>
    </location>
</feature>
<feature type="compositionally biased region" description="Acidic residues" evidence="1">
    <location>
        <begin position="180"/>
        <end position="190"/>
    </location>
</feature>
<dbReference type="GO" id="GO:0005694">
    <property type="term" value="C:chromosome"/>
    <property type="evidence" value="ECO:0007669"/>
    <property type="project" value="TreeGrafter"/>
</dbReference>
<gene>
    <name evidence="3" type="ORF">SAMN05216180_2387</name>
</gene>
<proteinExistence type="predicted"/>
<keyword evidence="4" id="KW-1185">Reference proteome</keyword>
<name>A0A1H8CZG8_9FIRM</name>
<organism evidence="3 4">
    <name type="scientific">Hydrogenoanaerobacterium saccharovorans</name>
    <dbReference type="NCBI Taxonomy" id="474960"/>
    <lineage>
        <taxon>Bacteria</taxon>
        <taxon>Bacillati</taxon>
        <taxon>Bacillota</taxon>
        <taxon>Clostridia</taxon>
        <taxon>Eubacteriales</taxon>
        <taxon>Oscillospiraceae</taxon>
        <taxon>Hydrogenoanaerobacterium</taxon>
    </lineage>
</organism>
<dbReference type="InterPro" id="IPR036086">
    <property type="entry name" value="ParB/Sulfiredoxin_sf"/>
</dbReference>
<dbReference type="EMBL" id="FOCG01000002">
    <property type="protein sequence ID" value="SEM99617.1"/>
    <property type="molecule type" value="Genomic_DNA"/>
</dbReference>
<reference evidence="3 4" key="1">
    <citation type="submission" date="2016-10" db="EMBL/GenBank/DDBJ databases">
        <authorList>
            <person name="de Groot N.N."/>
        </authorList>
    </citation>
    <scope>NUCLEOTIDE SEQUENCE [LARGE SCALE GENOMIC DNA]</scope>
    <source>
        <strain evidence="3 4">CGMCC 1.5070</strain>
    </source>
</reference>
<dbReference type="GO" id="GO:0007059">
    <property type="term" value="P:chromosome segregation"/>
    <property type="evidence" value="ECO:0007669"/>
    <property type="project" value="TreeGrafter"/>
</dbReference>
<dbReference type="PANTHER" id="PTHR33375:SF1">
    <property type="entry name" value="CHROMOSOME-PARTITIONING PROTEIN PARB-RELATED"/>
    <property type="match status" value="1"/>
</dbReference>
<protein>
    <submittedName>
        <fullName evidence="3">Chromosome partitioning protein, ParB family</fullName>
    </submittedName>
</protein>
<dbReference type="Proteomes" id="UP000199158">
    <property type="component" value="Unassembled WGS sequence"/>
</dbReference>
<dbReference type="OrthoDB" id="9771505at2"/>
<dbReference type="Gene3D" id="1.10.10.2830">
    <property type="match status" value="1"/>
</dbReference>
<dbReference type="SUPFAM" id="SSF110849">
    <property type="entry name" value="ParB/Sulfiredoxin"/>
    <property type="match status" value="1"/>
</dbReference>
<dbReference type="InterPro" id="IPR003115">
    <property type="entry name" value="ParB_N"/>
</dbReference>
<dbReference type="Pfam" id="PF02195">
    <property type="entry name" value="ParB_N"/>
    <property type="match status" value="1"/>
</dbReference>
<dbReference type="STRING" id="474960.SAMN05216180_2387"/>
<dbReference type="CDD" id="cd16408">
    <property type="entry name" value="ParB_N_like"/>
    <property type="match status" value="1"/>
</dbReference>
<evidence type="ECO:0000313" key="4">
    <source>
        <dbReference type="Proteomes" id="UP000199158"/>
    </source>
</evidence>
<evidence type="ECO:0000313" key="3">
    <source>
        <dbReference type="EMBL" id="SEM99617.1"/>
    </source>
</evidence>
<evidence type="ECO:0000256" key="1">
    <source>
        <dbReference type="SAM" id="MobiDB-lite"/>
    </source>
</evidence>
<dbReference type="InterPro" id="IPR050336">
    <property type="entry name" value="Chromosome_partition/occlusion"/>
</dbReference>
<feature type="region of interest" description="Disordered" evidence="1">
    <location>
        <begin position="179"/>
        <end position="199"/>
    </location>
</feature>
<accession>A0A1H8CZG8</accession>
<dbReference type="Gene3D" id="3.90.1530.30">
    <property type="match status" value="1"/>
</dbReference>